<gene>
    <name evidence="2" type="ORF">KOI35_27675</name>
</gene>
<evidence type="ECO:0008006" key="4">
    <source>
        <dbReference type="Google" id="ProtNLM"/>
    </source>
</evidence>
<evidence type="ECO:0000313" key="2">
    <source>
        <dbReference type="EMBL" id="MBU2667296.1"/>
    </source>
</evidence>
<dbReference type="Proteomes" id="UP001519654">
    <property type="component" value="Unassembled WGS sequence"/>
</dbReference>
<proteinExistence type="predicted"/>
<dbReference type="RefSeq" id="WP_215791543.1">
    <property type="nucleotide sequence ID" value="NZ_JAHKKG010000008.1"/>
</dbReference>
<feature type="transmembrane region" description="Helical" evidence="1">
    <location>
        <begin position="42"/>
        <end position="61"/>
    </location>
</feature>
<evidence type="ECO:0000256" key="1">
    <source>
        <dbReference type="SAM" id="Phobius"/>
    </source>
</evidence>
<keyword evidence="3" id="KW-1185">Reference proteome</keyword>
<reference evidence="2 3" key="1">
    <citation type="submission" date="2021-06" db="EMBL/GenBank/DDBJ databases">
        <title>Actinoplanes lichenicola sp. nov., and Actinoplanes ovalisporus sp. nov., isolated from lichen in Thailand.</title>
        <authorList>
            <person name="Saeng-In P."/>
            <person name="Kanchanasin P."/>
            <person name="Yuki M."/>
            <person name="Kudo T."/>
            <person name="Ohkuma M."/>
            <person name="Phongsopitanun W."/>
            <person name="Tanasupawat S."/>
        </authorList>
    </citation>
    <scope>NUCLEOTIDE SEQUENCE [LARGE SCALE GENOMIC DNA]</scope>
    <source>
        <strain evidence="2 3">NBRC 110975</strain>
    </source>
</reference>
<feature type="transmembrane region" description="Helical" evidence="1">
    <location>
        <begin position="94"/>
        <end position="116"/>
    </location>
</feature>
<organism evidence="2 3">
    <name type="scientific">Paractinoplanes bogorensis</name>
    <dbReference type="NCBI Taxonomy" id="1610840"/>
    <lineage>
        <taxon>Bacteria</taxon>
        <taxon>Bacillati</taxon>
        <taxon>Actinomycetota</taxon>
        <taxon>Actinomycetes</taxon>
        <taxon>Micromonosporales</taxon>
        <taxon>Micromonosporaceae</taxon>
        <taxon>Paractinoplanes</taxon>
    </lineage>
</organism>
<keyword evidence="1" id="KW-1133">Transmembrane helix</keyword>
<sequence>MSWTPWPLRITSTAAALLLFDQAVFAGQFLAGTFPVLHTHRVNATYAGITVLATAVAAVPVRWPGRGPIWPLAAGLALFGLVAAQIALGFARVLAVHIPLGVTIILGALLLTGWSWRYRPGRP</sequence>
<keyword evidence="1" id="KW-0472">Membrane</keyword>
<accession>A0ABS5YW42</accession>
<evidence type="ECO:0000313" key="3">
    <source>
        <dbReference type="Proteomes" id="UP001519654"/>
    </source>
</evidence>
<dbReference type="EMBL" id="JAHKKG010000008">
    <property type="protein sequence ID" value="MBU2667296.1"/>
    <property type="molecule type" value="Genomic_DNA"/>
</dbReference>
<protein>
    <recommendedName>
        <fullName evidence="4">Integral membrane protein</fullName>
    </recommendedName>
</protein>
<comment type="caution">
    <text evidence="2">The sequence shown here is derived from an EMBL/GenBank/DDBJ whole genome shotgun (WGS) entry which is preliminary data.</text>
</comment>
<keyword evidence="1" id="KW-0812">Transmembrane</keyword>
<name>A0ABS5YW42_9ACTN</name>
<feature type="transmembrane region" description="Helical" evidence="1">
    <location>
        <begin position="68"/>
        <end position="88"/>
    </location>
</feature>